<sequence>MVILKRPNPDSRDATEKAARRQKEKLKITSAEAYFEYKKASKGYKKQKLPSSPSKTVPVPEHAFPKARHLPGTDTVSDNLHDGHSPTASKIRLDHHRKRRDQYHLACFVASASDHAPTAAVLDEILSPPVGFEPESNGNYYTFGRLFGHFVVIISPSHGPRRRSFNATVTSMLGPFPQIHFYLAAGIDSTTTNVRAESLHRNKMLLEPKGKKPVLPTEPRKSVNGPRSVLNLKHTPSTKPFARADSEFCSRTADDYSLSVTFYNLKIGAPDLDTHLMGMSSPPLIGAHKEHWLWRRSWCMEEILRSTCLRSLVLQHPFVCDTSTLVINQSLGKLMDTIFQQESSKVTDIIQWLSRNAQSLRSHDVCDFALRRVADNSSLIEDHIWFTILLNQSNEIRPNTDASSGQNTLESVTAVLPIFSRDVEDKERDTEERFSLLMQHLIRLGGENDLDPFCHQVSSMHPVPRGIRPLSIQTSPLAVMRLGIERQNTRNTFAVFQNIIQQAKKRSRFAKSNTRIKRKILSSLLLQQISGRDENLQPCTTWTGTPASLSNNDSKLPGLRTLWKQPSRLRELKTALRPPRQRPI</sequence>
<accession>A0ABR1Y8G9</accession>
<reference evidence="2 3" key="1">
    <citation type="submission" date="2024-04" db="EMBL/GenBank/DDBJ databases">
        <title>Phyllosticta paracitricarpa is synonymous to the EU quarantine fungus P. citricarpa based on phylogenomic analyses.</title>
        <authorList>
            <consortium name="Lawrence Berkeley National Laboratory"/>
            <person name="Van Ingen-Buijs V.A."/>
            <person name="Van Westerhoven A.C."/>
            <person name="Haridas S."/>
            <person name="Skiadas P."/>
            <person name="Martin F."/>
            <person name="Groenewald J.Z."/>
            <person name="Crous P.W."/>
            <person name="Seidl M.F."/>
        </authorList>
    </citation>
    <scope>NUCLEOTIDE SEQUENCE [LARGE SCALE GENOMIC DNA]</scope>
    <source>
        <strain evidence="2 3">CBS 123374</strain>
    </source>
</reference>
<organism evidence="2 3">
    <name type="scientific">Phyllosticta capitalensis</name>
    <dbReference type="NCBI Taxonomy" id="121624"/>
    <lineage>
        <taxon>Eukaryota</taxon>
        <taxon>Fungi</taxon>
        <taxon>Dikarya</taxon>
        <taxon>Ascomycota</taxon>
        <taxon>Pezizomycotina</taxon>
        <taxon>Dothideomycetes</taxon>
        <taxon>Dothideomycetes incertae sedis</taxon>
        <taxon>Botryosphaeriales</taxon>
        <taxon>Phyllostictaceae</taxon>
        <taxon>Phyllosticta</taxon>
    </lineage>
</organism>
<protein>
    <submittedName>
        <fullName evidence="2">Uncharacterized protein</fullName>
    </submittedName>
</protein>
<comment type="caution">
    <text evidence="2">The sequence shown here is derived from an EMBL/GenBank/DDBJ whole genome shotgun (WGS) entry which is preliminary data.</text>
</comment>
<evidence type="ECO:0000313" key="3">
    <source>
        <dbReference type="Proteomes" id="UP001492380"/>
    </source>
</evidence>
<gene>
    <name evidence="2" type="ORF">HDK90DRAFT_500200</name>
</gene>
<evidence type="ECO:0000256" key="1">
    <source>
        <dbReference type="SAM" id="MobiDB-lite"/>
    </source>
</evidence>
<feature type="region of interest" description="Disordered" evidence="1">
    <location>
        <begin position="42"/>
        <end position="72"/>
    </location>
</feature>
<proteinExistence type="predicted"/>
<feature type="region of interest" description="Disordered" evidence="1">
    <location>
        <begin position="209"/>
        <end position="236"/>
    </location>
</feature>
<evidence type="ECO:0000313" key="2">
    <source>
        <dbReference type="EMBL" id="KAK8222625.1"/>
    </source>
</evidence>
<feature type="region of interest" description="Disordered" evidence="1">
    <location>
        <begin position="1"/>
        <end position="24"/>
    </location>
</feature>
<dbReference type="EMBL" id="JBBWRZ010000015">
    <property type="protein sequence ID" value="KAK8222625.1"/>
    <property type="molecule type" value="Genomic_DNA"/>
</dbReference>
<keyword evidence="3" id="KW-1185">Reference proteome</keyword>
<name>A0ABR1Y8G9_9PEZI</name>
<dbReference type="Proteomes" id="UP001492380">
    <property type="component" value="Unassembled WGS sequence"/>
</dbReference>
<feature type="compositionally biased region" description="Basic and acidic residues" evidence="1">
    <location>
        <begin position="7"/>
        <end position="24"/>
    </location>
</feature>